<evidence type="ECO:0000256" key="3">
    <source>
        <dbReference type="ARBA" id="ARBA00023239"/>
    </source>
</evidence>
<keyword evidence="2" id="KW-0479">Metal-binding</keyword>
<dbReference type="GO" id="GO:0016832">
    <property type="term" value="F:aldehyde-lyase activity"/>
    <property type="evidence" value="ECO:0007669"/>
    <property type="project" value="TreeGrafter"/>
</dbReference>
<dbReference type="KEGG" id="naci:NUH88_01880"/>
<dbReference type="SUPFAM" id="SSF51621">
    <property type="entry name" value="Phosphoenolpyruvate/pyruvate domain"/>
    <property type="match status" value="1"/>
</dbReference>
<reference evidence="5" key="1">
    <citation type="submission" date="2022-08" db="EMBL/GenBank/DDBJ databases">
        <title>Nisaea acidiphila sp. nov., isolated from a marine algal debris and emended description of the genus Nisaea Urios et al. 2008.</title>
        <authorList>
            <person name="Kwon K."/>
        </authorList>
    </citation>
    <scope>NUCLEOTIDE SEQUENCE</scope>
    <source>
        <strain evidence="5">MEBiC11861</strain>
    </source>
</reference>
<proteinExistence type="inferred from homology"/>
<accession>A0A9J7AVF6</accession>
<keyword evidence="6" id="KW-1185">Reference proteome</keyword>
<keyword evidence="3 5" id="KW-0456">Lyase</keyword>
<organism evidence="5 6">
    <name type="scientific">Nisaea acidiphila</name>
    <dbReference type="NCBI Taxonomy" id="1862145"/>
    <lineage>
        <taxon>Bacteria</taxon>
        <taxon>Pseudomonadati</taxon>
        <taxon>Pseudomonadota</taxon>
        <taxon>Alphaproteobacteria</taxon>
        <taxon>Rhodospirillales</taxon>
        <taxon>Thalassobaculaceae</taxon>
        <taxon>Nisaea</taxon>
    </lineage>
</organism>
<feature type="domain" description="HpcH/HpaI aldolase/citrate lyase" evidence="4">
    <location>
        <begin position="19"/>
        <end position="239"/>
    </location>
</feature>
<dbReference type="GO" id="GO:0046872">
    <property type="term" value="F:metal ion binding"/>
    <property type="evidence" value="ECO:0007669"/>
    <property type="project" value="UniProtKB-KW"/>
</dbReference>
<evidence type="ECO:0000259" key="4">
    <source>
        <dbReference type="Pfam" id="PF03328"/>
    </source>
</evidence>
<dbReference type="Pfam" id="PF03328">
    <property type="entry name" value="HpcH_HpaI"/>
    <property type="match status" value="1"/>
</dbReference>
<sequence length="251" mass="26750">MKTRLKDCLASGKGVINGWLSIPNTFTAEIMAAQDFDSITIDLQHGLVDYQAALSMLQAMSASDATPVVRPPWLEPGIIMKLLDAGALGVICPMVNNRADAEQLVGMCRYVPDGFRSSGPTRAGMVYGADYHNRANETVITFAMIETEEALAKVDEIAETPGLTGLYIGPSDLSISLGHPPGLDRTEPEMLEAIEKIRRAAKGAGIKAGIHCLETDYAKQMLTQGFDLVTLANDVRLLSAAAGGAVKAMRG</sequence>
<dbReference type="InterPro" id="IPR050251">
    <property type="entry name" value="HpcH-HpaI_aldolase"/>
</dbReference>
<evidence type="ECO:0000256" key="1">
    <source>
        <dbReference type="ARBA" id="ARBA00005568"/>
    </source>
</evidence>
<evidence type="ECO:0000313" key="5">
    <source>
        <dbReference type="EMBL" id="UUX50449.1"/>
    </source>
</evidence>
<comment type="similarity">
    <text evidence="1">Belongs to the HpcH/HpaI aldolase family.</text>
</comment>
<dbReference type="InterPro" id="IPR015813">
    <property type="entry name" value="Pyrv/PenolPyrv_kinase-like_dom"/>
</dbReference>
<evidence type="ECO:0000256" key="2">
    <source>
        <dbReference type="ARBA" id="ARBA00022723"/>
    </source>
</evidence>
<dbReference type="Proteomes" id="UP001060336">
    <property type="component" value="Chromosome"/>
</dbReference>
<dbReference type="PANTHER" id="PTHR30502">
    <property type="entry name" value="2-KETO-3-DEOXY-L-RHAMNONATE ALDOLASE"/>
    <property type="match status" value="1"/>
</dbReference>
<dbReference type="Gene3D" id="3.20.20.60">
    <property type="entry name" value="Phosphoenolpyruvate-binding domains"/>
    <property type="match status" value="1"/>
</dbReference>
<gene>
    <name evidence="5" type="ORF">NUH88_01880</name>
</gene>
<dbReference type="InterPro" id="IPR005000">
    <property type="entry name" value="Aldolase/citrate-lyase_domain"/>
</dbReference>
<dbReference type="EMBL" id="CP102480">
    <property type="protein sequence ID" value="UUX50449.1"/>
    <property type="molecule type" value="Genomic_DNA"/>
</dbReference>
<dbReference type="GO" id="GO:0005737">
    <property type="term" value="C:cytoplasm"/>
    <property type="evidence" value="ECO:0007669"/>
    <property type="project" value="TreeGrafter"/>
</dbReference>
<protein>
    <submittedName>
        <fullName evidence="5">Aldolase/citrate lyase family protein</fullName>
    </submittedName>
</protein>
<dbReference type="InterPro" id="IPR040442">
    <property type="entry name" value="Pyrv_kinase-like_dom_sf"/>
</dbReference>
<evidence type="ECO:0000313" key="6">
    <source>
        <dbReference type="Proteomes" id="UP001060336"/>
    </source>
</evidence>
<dbReference type="RefSeq" id="WP_257769622.1">
    <property type="nucleotide sequence ID" value="NZ_CP102480.1"/>
</dbReference>
<dbReference type="PANTHER" id="PTHR30502:SF0">
    <property type="entry name" value="PHOSPHOENOLPYRUVATE CARBOXYLASE FAMILY PROTEIN"/>
    <property type="match status" value="1"/>
</dbReference>
<dbReference type="AlphaFoldDB" id="A0A9J7AVF6"/>
<name>A0A9J7AVF6_9PROT</name>